<dbReference type="InterPro" id="IPR055442">
    <property type="entry name" value="Beta-prop_EML-like_2nd"/>
</dbReference>
<dbReference type="Proteomes" id="UP000274131">
    <property type="component" value="Unassembled WGS sequence"/>
</dbReference>
<dbReference type="EMBL" id="UXUI01007343">
    <property type="protein sequence ID" value="VDD87103.1"/>
    <property type="molecule type" value="Genomic_DNA"/>
</dbReference>
<dbReference type="InterPro" id="IPR001680">
    <property type="entry name" value="WD40_rpt"/>
</dbReference>
<feature type="domain" description="EML-like second beta-propeller" evidence="11">
    <location>
        <begin position="700"/>
        <end position="962"/>
    </location>
</feature>
<organism evidence="14">
    <name type="scientific">Enterobius vermicularis</name>
    <name type="common">Human pinworm</name>
    <dbReference type="NCBI Taxonomy" id="51028"/>
    <lineage>
        <taxon>Eukaryota</taxon>
        <taxon>Metazoa</taxon>
        <taxon>Ecdysozoa</taxon>
        <taxon>Nematoda</taxon>
        <taxon>Chromadorea</taxon>
        <taxon>Rhabditida</taxon>
        <taxon>Spirurina</taxon>
        <taxon>Oxyuridomorpha</taxon>
        <taxon>Oxyuroidea</taxon>
        <taxon>Oxyuridae</taxon>
        <taxon>Enterobius</taxon>
    </lineage>
</organism>
<dbReference type="GO" id="GO:0000226">
    <property type="term" value="P:microtubule cytoskeleton organization"/>
    <property type="evidence" value="ECO:0007669"/>
    <property type="project" value="TreeGrafter"/>
</dbReference>
<sequence length="962" mass="106894">MVRYELYGGPKEITKCCSTPQLMDDLSEIDETGARIERGVLERLHSVVDGYGTQIALVNEMLNAENANLRDRVCELERKVQSQEDELVCLRSSVADFLRRLSCLEQAASSRTVNPPTNQPSAYEKDVFKRLSTRPHRSMFKAVSLKNQSNYALAERIRAVNSHSDPRTTFTLHGSASSVMRNGRCESSLISVPNHSDIATESSSFQNRNGPGTSRRFVRNSDDTRGFVNVPVGRSLRGSPMRKWMSSADMKMGSTNKAHLSHNGDSDSITAPTWNLKSARSVKRLGSLTSLAASHRSLNHLGPHHRDPIYLQEQRMLQVIIRGKTTLLPVPASIERIVPTSEIDPPLSTCPRLEWVHGYRGKDSRNNLHVLPTGEIVYFIGAVVVLFDPDEMSQRHYTQHTSEIKCIAVHPNKLHIATGQTSRHSPEKKILNEHRSPICSPAALDSVLESEQTQAHVRIWDSVTLQTIRVVGVSEACFERGVSCVAFSRHDGGALLAVTDDSYDHTLSVWEWQKKKKLAEIKSANDQVFACEFHPFLKNSLVLFGKGHFNFWTFENGVLNKKPVVFEGRDKPRLVLSICFAPSEYVFSGDSDGTITAWDFRSVKIVRRAVRVHNGGVWSLCSLGGGRIVSAGKDRCLIEWSENLVKLRGPVLISEEAGIIRSVVPTRGSGLVIGTTKNEILKGDLAQGFKFVMQGHADELWALSTRPTLPHYLTGSIDGTLRLWDAFSKTMIWSMLIQEGITCLDFHCSGQVFAVGTVLGPWMVFNADTREQVHLCTDASEPVSSVRFSPDGKLIAVASKDARAYIYNISENLKSYSKAAQLVGLLSFISTLDWSTDNSLLRSNNNDFEQQIWNATTGRLSDTGKARNAVWSSSRCIVSFENGCIAQSIPGIMAIERSLDSKFVAVAIDNGAIRFYQYPTTSIMAMYREIFGHSAFIGNIGFLQTHLISIGAKDSAIFQWKI</sequence>
<feature type="repeat" description="WD" evidence="8">
    <location>
        <begin position="776"/>
        <end position="817"/>
    </location>
</feature>
<accession>A0A0N4UY92</accession>
<dbReference type="AlphaFoldDB" id="A0A0N4UY92"/>
<evidence type="ECO:0000313" key="12">
    <source>
        <dbReference type="EMBL" id="VDD87103.1"/>
    </source>
</evidence>
<dbReference type="STRING" id="51028.A0A0N4UY92"/>
<keyword evidence="7" id="KW-0206">Cytoskeleton</keyword>
<dbReference type="OrthoDB" id="47802at2759"/>
<dbReference type="InterPro" id="IPR019775">
    <property type="entry name" value="WD40_repeat_CS"/>
</dbReference>
<feature type="region of interest" description="Disordered" evidence="9">
    <location>
        <begin position="201"/>
        <end position="220"/>
    </location>
</feature>
<evidence type="ECO:0000256" key="2">
    <source>
        <dbReference type="ARBA" id="ARBA00006489"/>
    </source>
</evidence>
<evidence type="ECO:0000313" key="13">
    <source>
        <dbReference type="Proteomes" id="UP000274131"/>
    </source>
</evidence>
<protein>
    <submittedName>
        <fullName evidence="14">HELP domain-containing protein</fullName>
    </submittedName>
</protein>
<evidence type="ECO:0000256" key="4">
    <source>
        <dbReference type="ARBA" id="ARBA00022574"/>
    </source>
</evidence>
<dbReference type="GO" id="GO:0008017">
    <property type="term" value="F:microtubule binding"/>
    <property type="evidence" value="ECO:0007669"/>
    <property type="project" value="TreeGrafter"/>
</dbReference>
<name>A0A0N4UY92_ENTVE</name>
<feature type="domain" description="EML-like first beta-propeller" evidence="10">
    <location>
        <begin position="393"/>
        <end position="683"/>
    </location>
</feature>
<keyword evidence="6" id="KW-0677">Repeat</keyword>
<dbReference type="GO" id="GO:0005929">
    <property type="term" value="C:cilium"/>
    <property type="evidence" value="ECO:0007669"/>
    <property type="project" value="UniProtKB-ARBA"/>
</dbReference>
<dbReference type="Pfam" id="PF23414">
    <property type="entry name" value="Beta-prop_EML_2"/>
    <property type="match status" value="1"/>
</dbReference>
<dbReference type="PROSITE" id="PS50294">
    <property type="entry name" value="WD_REPEATS_REGION"/>
    <property type="match status" value="1"/>
</dbReference>
<evidence type="ECO:0000256" key="5">
    <source>
        <dbReference type="ARBA" id="ARBA00022701"/>
    </source>
</evidence>
<dbReference type="SMART" id="SM00320">
    <property type="entry name" value="WD40"/>
    <property type="match status" value="9"/>
</dbReference>
<evidence type="ECO:0000259" key="11">
    <source>
        <dbReference type="Pfam" id="PF23414"/>
    </source>
</evidence>
<reference evidence="14" key="1">
    <citation type="submission" date="2017-02" db="UniProtKB">
        <authorList>
            <consortium name="WormBaseParasite"/>
        </authorList>
    </citation>
    <scope>IDENTIFICATION</scope>
</reference>
<keyword evidence="13" id="KW-1185">Reference proteome</keyword>
<dbReference type="SUPFAM" id="SSF50998">
    <property type="entry name" value="Quinoprotein alcohol dehydrogenase-like"/>
    <property type="match status" value="1"/>
</dbReference>
<dbReference type="GO" id="GO:0005874">
    <property type="term" value="C:microtubule"/>
    <property type="evidence" value="ECO:0007669"/>
    <property type="project" value="UniProtKB-KW"/>
</dbReference>
<feature type="compositionally biased region" description="Polar residues" evidence="9">
    <location>
        <begin position="201"/>
        <end position="212"/>
    </location>
</feature>
<evidence type="ECO:0000256" key="6">
    <source>
        <dbReference type="ARBA" id="ARBA00022737"/>
    </source>
</evidence>
<dbReference type="InterPro" id="IPR049813">
    <property type="entry name" value="Elp-1-like_TD"/>
</dbReference>
<evidence type="ECO:0000313" key="14">
    <source>
        <dbReference type="WBParaSite" id="EVEC_0000253801-mRNA-1"/>
    </source>
</evidence>
<dbReference type="InterPro" id="IPR011047">
    <property type="entry name" value="Quinoprotein_ADH-like_sf"/>
</dbReference>
<dbReference type="WBParaSite" id="EVEC_0000253801-mRNA-1">
    <property type="protein sequence ID" value="EVEC_0000253801-mRNA-1"/>
    <property type="gene ID" value="EVEC_0000253801"/>
</dbReference>
<evidence type="ECO:0000256" key="1">
    <source>
        <dbReference type="ARBA" id="ARBA00004245"/>
    </source>
</evidence>
<dbReference type="PROSITE" id="PS00678">
    <property type="entry name" value="WD_REPEATS_1"/>
    <property type="match status" value="1"/>
</dbReference>
<proteinExistence type="inferred from homology"/>
<dbReference type="Gene3D" id="2.130.10.10">
    <property type="entry name" value="YVTN repeat-like/Quinoprotein amine dehydrogenase"/>
    <property type="match status" value="2"/>
</dbReference>
<dbReference type="InterPro" id="IPR055439">
    <property type="entry name" value="Beta-prop_EML_1st"/>
</dbReference>
<dbReference type="InterPro" id="IPR005108">
    <property type="entry name" value="HELP"/>
</dbReference>
<keyword evidence="3" id="KW-0963">Cytoplasm</keyword>
<evidence type="ECO:0000259" key="10">
    <source>
        <dbReference type="Pfam" id="PF23409"/>
    </source>
</evidence>
<dbReference type="Pfam" id="PF03451">
    <property type="entry name" value="HELP"/>
    <property type="match status" value="1"/>
</dbReference>
<dbReference type="PANTHER" id="PTHR13720">
    <property type="entry name" value="WD-40 REPEAT PROTEIN"/>
    <property type="match status" value="1"/>
</dbReference>
<keyword evidence="4 8" id="KW-0853">WD repeat</keyword>
<dbReference type="GO" id="GO:0072686">
    <property type="term" value="C:mitotic spindle"/>
    <property type="evidence" value="ECO:0007669"/>
    <property type="project" value="TreeGrafter"/>
</dbReference>
<reference evidence="12 13" key="2">
    <citation type="submission" date="2018-10" db="EMBL/GenBank/DDBJ databases">
        <authorList>
            <consortium name="Pathogen Informatics"/>
        </authorList>
    </citation>
    <scope>NUCLEOTIDE SEQUENCE [LARGE SCALE GENOMIC DNA]</scope>
</reference>
<dbReference type="SUPFAM" id="SSF50960">
    <property type="entry name" value="TolB, C-terminal domain"/>
    <property type="match status" value="1"/>
</dbReference>
<dbReference type="InterPro" id="IPR015943">
    <property type="entry name" value="WD40/YVTN_repeat-like_dom_sf"/>
</dbReference>
<keyword evidence="5" id="KW-0493">Microtubule</keyword>
<comment type="similarity">
    <text evidence="2">Belongs to the WD repeat EMAP family.</text>
</comment>
<gene>
    <name evidence="12" type="ORF">EVEC_LOCUS2246</name>
</gene>
<evidence type="ECO:0000256" key="3">
    <source>
        <dbReference type="ARBA" id="ARBA00022490"/>
    </source>
</evidence>
<dbReference type="Pfam" id="PF23409">
    <property type="entry name" value="Beta-prop_EML"/>
    <property type="match status" value="1"/>
</dbReference>
<evidence type="ECO:0000256" key="7">
    <source>
        <dbReference type="ARBA" id="ARBA00023212"/>
    </source>
</evidence>
<dbReference type="CDD" id="cd21931">
    <property type="entry name" value="TD_EMAP-like"/>
    <property type="match status" value="1"/>
</dbReference>
<feature type="repeat" description="WD" evidence="8">
    <location>
        <begin position="693"/>
        <end position="734"/>
    </location>
</feature>
<evidence type="ECO:0000256" key="9">
    <source>
        <dbReference type="SAM" id="MobiDB-lite"/>
    </source>
</evidence>
<dbReference type="InterPro" id="IPR050630">
    <property type="entry name" value="WD_repeat_EMAP"/>
</dbReference>
<dbReference type="PROSITE" id="PS50082">
    <property type="entry name" value="WD_REPEATS_2"/>
    <property type="match status" value="3"/>
</dbReference>
<feature type="repeat" description="WD" evidence="8">
    <location>
        <begin position="575"/>
        <end position="608"/>
    </location>
</feature>
<dbReference type="PANTHER" id="PTHR13720:SF50">
    <property type="entry name" value="ECHINODERM MICROTUBULE-ASSOCIATED PROTEIN-LIKE 2"/>
    <property type="match status" value="1"/>
</dbReference>
<evidence type="ECO:0000256" key="8">
    <source>
        <dbReference type="PROSITE-ProRule" id="PRU00221"/>
    </source>
</evidence>
<comment type="subcellular location">
    <subcellularLocation>
        <location evidence="1">Cytoplasm</location>
        <location evidence="1">Cytoskeleton</location>
    </subcellularLocation>
</comment>